<sequence length="73" mass="7411">MLAARNGTKIRSARSASNDARRGIVTLGVSVGGPTCKASGPGLGRTVRRHTKHARAGLVTSAPDGGVPPLIPR</sequence>
<protein>
    <submittedName>
        <fullName evidence="2">Uncharacterized protein</fullName>
    </submittedName>
</protein>
<dbReference type="KEGG" id="cbw:RR42_m0613"/>
<evidence type="ECO:0000256" key="1">
    <source>
        <dbReference type="SAM" id="MobiDB-lite"/>
    </source>
</evidence>
<proteinExistence type="predicted"/>
<organism evidence="2 3">
    <name type="scientific">Cupriavidus basilensis</name>
    <dbReference type="NCBI Taxonomy" id="68895"/>
    <lineage>
        <taxon>Bacteria</taxon>
        <taxon>Pseudomonadati</taxon>
        <taxon>Pseudomonadota</taxon>
        <taxon>Betaproteobacteria</taxon>
        <taxon>Burkholderiales</taxon>
        <taxon>Burkholderiaceae</taxon>
        <taxon>Cupriavidus</taxon>
    </lineage>
</organism>
<dbReference type="STRING" id="68895.RR42_m0613"/>
<dbReference type="AlphaFoldDB" id="A0A0C4YBR3"/>
<keyword evidence="3" id="KW-1185">Reference proteome</keyword>
<reference evidence="2 3" key="1">
    <citation type="journal article" date="2015" name="Genome Announc.">
        <title>Complete Genome Sequence of Cupriavidus basilensis 4G11, Isolated from the Oak Ridge Field Research Center Site.</title>
        <authorList>
            <person name="Ray J."/>
            <person name="Waters R.J."/>
            <person name="Skerker J.M."/>
            <person name="Kuehl J.V."/>
            <person name="Price M.N."/>
            <person name="Huang J."/>
            <person name="Chakraborty R."/>
            <person name="Arkin A.P."/>
            <person name="Deutschbauer A."/>
        </authorList>
    </citation>
    <scope>NUCLEOTIDE SEQUENCE [LARGE SCALE GENOMIC DNA]</scope>
    <source>
        <strain evidence="2">4G11</strain>
    </source>
</reference>
<gene>
    <name evidence="2" type="ORF">RR42_m0613</name>
</gene>
<evidence type="ECO:0000313" key="2">
    <source>
        <dbReference type="EMBL" id="AJG18026.1"/>
    </source>
</evidence>
<feature type="region of interest" description="Disordered" evidence="1">
    <location>
        <begin position="51"/>
        <end position="73"/>
    </location>
</feature>
<name>A0A0C4YBR3_9BURK</name>
<dbReference type="EMBL" id="CP010536">
    <property type="protein sequence ID" value="AJG18026.1"/>
    <property type="molecule type" value="Genomic_DNA"/>
</dbReference>
<dbReference type="Proteomes" id="UP000031843">
    <property type="component" value="Chromosome main"/>
</dbReference>
<accession>A0A0C4YBR3</accession>
<evidence type="ECO:0000313" key="3">
    <source>
        <dbReference type="Proteomes" id="UP000031843"/>
    </source>
</evidence>